<accession>A0A9W5LF62</accession>
<proteinExistence type="predicted"/>
<organism evidence="1 2">
    <name type="scientific">Bacillus inaquosorum KCTC 13429</name>
    <dbReference type="NCBI Taxonomy" id="1236548"/>
    <lineage>
        <taxon>Bacteria</taxon>
        <taxon>Bacillati</taxon>
        <taxon>Bacillota</taxon>
        <taxon>Bacilli</taxon>
        <taxon>Bacillales</taxon>
        <taxon>Bacillaceae</taxon>
        <taxon>Bacillus</taxon>
    </lineage>
</organism>
<dbReference type="AlphaFoldDB" id="A0A9W5LF62"/>
<comment type="caution">
    <text evidence="1">The sequence shown here is derived from an EMBL/GenBank/DDBJ whole genome shotgun (WGS) entry which is preliminary data.</text>
</comment>
<sequence>MKIAFLSSVSAKLEDAKMSDAYISLAEYGDYKQALASILEISSPLSLGDEQDSLG</sequence>
<name>A0A9W5LF62_9BACI</name>
<evidence type="ECO:0000313" key="1">
    <source>
        <dbReference type="EMBL" id="ELS59592.1"/>
    </source>
</evidence>
<dbReference type="Proteomes" id="UP000011182">
    <property type="component" value="Unassembled WGS sequence"/>
</dbReference>
<dbReference type="EMBL" id="AMXN01000009">
    <property type="protein sequence ID" value="ELS59592.1"/>
    <property type="molecule type" value="Genomic_DNA"/>
</dbReference>
<keyword evidence="2" id="KW-1185">Reference proteome</keyword>
<gene>
    <name evidence="1" type="ORF">BSI_39730</name>
</gene>
<evidence type="ECO:0000313" key="2">
    <source>
        <dbReference type="Proteomes" id="UP000011182"/>
    </source>
</evidence>
<protein>
    <submittedName>
        <fullName evidence="1">Uncharacterized protein</fullName>
    </submittedName>
</protein>
<reference evidence="1 2" key="1">
    <citation type="journal article" date="2014" name="Syst. Appl. Microbiol.">
        <title>Genomic insights into the taxonomic status of the three subspecies of Bacillus subtilis.</title>
        <authorList>
            <person name="Yi H."/>
            <person name="Chun J."/>
            <person name="Cha C.J."/>
        </authorList>
    </citation>
    <scope>NUCLEOTIDE SEQUENCE [LARGE SCALE GENOMIC DNA]</scope>
    <source>
        <strain evidence="1 2">KCTC 13429</strain>
    </source>
</reference>